<dbReference type="OrthoDB" id="6077919at2759"/>
<accession>A0A212DID4</accession>
<gene>
    <name evidence="1" type="ORF">Celaphus_00009084</name>
</gene>
<feature type="non-terminal residue" evidence="1">
    <location>
        <position position="102"/>
    </location>
</feature>
<dbReference type="AlphaFoldDB" id="A0A212DID4"/>
<comment type="caution">
    <text evidence="1">The sequence shown here is derived from an EMBL/GenBank/DDBJ whole genome shotgun (WGS) entry which is preliminary data.</text>
</comment>
<organism evidence="1 2">
    <name type="scientific">Cervus elaphus hippelaphus</name>
    <name type="common">European red deer</name>
    <dbReference type="NCBI Taxonomy" id="46360"/>
    <lineage>
        <taxon>Eukaryota</taxon>
        <taxon>Metazoa</taxon>
        <taxon>Chordata</taxon>
        <taxon>Craniata</taxon>
        <taxon>Vertebrata</taxon>
        <taxon>Euteleostomi</taxon>
        <taxon>Mammalia</taxon>
        <taxon>Eutheria</taxon>
        <taxon>Laurasiatheria</taxon>
        <taxon>Artiodactyla</taxon>
        <taxon>Ruminantia</taxon>
        <taxon>Pecora</taxon>
        <taxon>Cervidae</taxon>
        <taxon>Cervinae</taxon>
        <taxon>Cervus</taxon>
    </lineage>
</organism>
<proteinExistence type="predicted"/>
<protein>
    <submittedName>
        <fullName evidence="1">ZNF143</fullName>
    </submittedName>
</protein>
<feature type="non-terminal residue" evidence="1">
    <location>
        <position position="1"/>
    </location>
</feature>
<keyword evidence="2" id="KW-1185">Reference proteome</keyword>
<reference evidence="1 2" key="1">
    <citation type="journal article" date="2018" name="Mol. Genet. Genomics">
        <title>The red deer Cervus elaphus genome CerEla1.0: sequencing, annotating, genes, and chromosomes.</title>
        <authorList>
            <person name="Bana N.A."/>
            <person name="Nyiri A."/>
            <person name="Nagy J."/>
            <person name="Frank K."/>
            <person name="Nagy T."/>
            <person name="Steger V."/>
            <person name="Schiller M."/>
            <person name="Lakatos P."/>
            <person name="Sugar L."/>
            <person name="Horn P."/>
            <person name="Barta E."/>
            <person name="Orosz L."/>
        </authorList>
    </citation>
    <scope>NUCLEOTIDE SEQUENCE [LARGE SCALE GENOMIC DNA]</scope>
    <source>
        <strain evidence="1">Hungarian</strain>
    </source>
</reference>
<name>A0A212DID4_CEREH</name>
<dbReference type="EMBL" id="MKHE01000001">
    <property type="protein sequence ID" value="OWK17998.1"/>
    <property type="molecule type" value="Genomic_DNA"/>
</dbReference>
<evidence type="ECO:0000313" key="2">
    <source>
        <dbReference type="Proteomes" id="UP000242450"/>
    </source>
</evidence>
<sequence>QGEDVLKGSQITYVTGVEGDDVVSTQVATVTQSGLSQQVTLISQDGTQHVNISQADMQAIGNTITMVTQDGTPITVPAHDAVISSAGTHSVAMVTAEGTEGQ</sequence>
<evidence type="ECO:0000313" key="1">
    <source>
        <dbReference type="EMBL" id="OWK17998.1"/>
    </source>
</evidence>
<dbReference type="Proteomes" id="UP000242450">
    <property type="component" value="Chromosome 1"/>
</dbReference>